<dbReference type="Proteomes" id="UP000265520">
    <property type="component" value="Unassembled WGS sequence"/>
</dbReference>
<feature type="non-terminal residue" evidence="1">
    <location>
        <position position="85"/>
    </location>
</feature>
<dbReference type="AlphaFoldDB" id="A0A392NBV5"/>
<evidence type="ECO:0000313" key="1">
    <source>
        <dbReference type="EMBL" id="MCH96689.1"/>
    </source>
</evidence>
<gene>
    <name evidence="1" type="ORF">A2U01_0017678</name>
</gene>
<name>A0A392NBV5_9FABA</name>
<keyword evidence="2" id="KW-1185">Reference proteome</keyword>
<evidence type="ECO:0000313" key="2">
    <source>
        <dbReference type="Proteomes" id="UP000265520"/>
    </source>
</evidence>
<dbReference type="EMBL" id="LXQA010032976">
    <property type="protein sequence ID" value="MCH96689.1"/>
    <property type="molecule type" value="Genomic_DNA"/>
</dbReference>
<comment type="caution">
    <text evidence="1">The sequence shown here is derived from an EMBL/GenBank/DDBJ whole genome shotgun (WGS) entry which is preliminary data.</text>
</comment>
<reference evidence="1 2" key="1">
    <citation type="journal article" date="2018" name="Front. Plant Sci.">
        <title>Red Clover (Trifolium pratense) and Zigzag Clover (T. medium) - A Picture of Genomic Similarities and Differences.</title>
        <authorList>
            <person name="Dluhosova J."/>
            <person name="Istvanek J."/>
            <person name="Nedelnik J."/>
            <person name="Repkova J."/>
        </authorList>
    </citation>
    <scope>NUCLEOTIDE SEQUENCE [LARGE SCALE GENOMIC DNA]</scope>
    <source>
        <strain evidence="2">cv. 10/8</strain>
        <tissue evidence="1">Leaf</tissue>
    </source>
</reference>
<sequence length="85" mass="9638">MIDKLEEDLEQMESLRTLNADKTAITKVPFSTTSDGTWDSFLHPCDNNSEWSTFSCKGHSLKSMLLFVVYYSSLDNETSEGFQGM</sequence>
<organism evidence="1 2">
    <name type="scientific">Trifolium medium</name>
    <dbReference type="NCBI Taxonomy" id="97028"/>
    <lineage>
        <taxon>Eukaryota</taxon>
        <taxon>Viridiplantae</taxon>
        <taxon>Streptophyta</taxon>
        <taxon>Embryophyta</taxon>
        <taxon>Tracheophyta</taxon>
        <taxon>Spermatophyta</taxon>
        <taxon>Magnoliopsida</taxon>
        <taxon>eudicotyledons</taxon>
        <taxon>Gunneridae</taxon>
        <taxon>Pentapetalae</taxon>
        <taxon>rosids</taxon>
        <taxon>fabids</taxon>
        <taxon>Fabales</taxon>
        <taxon>Fabaceae</taxon>
        <taxon>Papilionoideae</taxon>
        <taxon>50 kb inversion clade</taxon>
        <taxon>NPAAA clade</taxon>
        <taxon>Hologalegina</taxon>
        <taxon>IRL clade</taxon>
        <taxon>Trifolieae</taxon>
        <taxon>Trifolium</taxon>
    </lineage>
</organism>
<proteinExistence type="predicted"/>
<accession>A0A392NBV5</accession>
<protein>
    <submittedName>
        <fullName evidence="1">NBS-LRR resistance protein</fullName>
    </submittedName>
</protein>